<dbReference type="InterPro" id="IPR004358">
    <property type="entry name" value="Sig_transdc_His_kin-like_C"/>
</dbReference>
<organism evidence="14">
    <name type="scientific">uncultured Sphingopyxis sp</name>
    <dbReference type="NCBI Taxonomy" id="310581"/>
    <lineage>
        <taxon>Bacteria</taxon>
        <taxon>Pseudomonadati</taxon>
        <taxon>Pseudomonadota</taxon>
        <taxon>Alphaproteobacteria</taxon>
        <taxon>Sphingomonadales</taxon>
        <taxon>Sphingomonadaceae</taxon>
        <taxon>Sphingopyxis</taxon>
        <taxon>environmental samples</taxon>
    </lineage>
</organism>
<dbReference type="PROSITE" id="PS50885">
    <property type="entry name" value="HAMP"/>
    <property type="match status" value="1"/>
</dbReference>
<proteinExistence type="predicted"/>
<dbReference type="InterPro" id="IPR003661">
    <property type="entry name" value="HisK_dim/P_dom"/>
</dbReference>
<evidence type="ECO:0000259" key="13">
    <source>
        <dbReference type="PROSITE" id="PS50885"/>
    </source>
</evidence>
<evidence type="ECO:0000259" key="12">
    <source>
        <dbReference type="PROSITE" id="PS50109"/>
    </source>
</evidence>
<dbReference type="SUPFAM" id="SSF55874">
    <property type="entry name" value="ATPase domain of HSP90 chaperone/DNA topoisomerase II/histidine kinase"/>
    <property type="match status" value="1"/>
</dbReference>
<evidence type="ECO:0000256" key="4">
    <source>
        <dbReference type="ARBA" id="ARBA00022553"/>
    </source>
</evidence>
<dbReference type="Pfam" id="PF02518">
    <property type="entry name" value="HATPase_c"/>
    <property type="match status" value="1"/>
</dbReference>
<evidence type="ECO:0000256" key="5">
    <source>
        <dbReference type="ARBA" id="ARBA00022679"/>
    </source>
</evidence>
<evidence type="ECO:0000256" key="9">
    <source>
        <dbReference type="ARBA" id="ARBA00023012"/>
    </source>
</evidence>
<dbReference type="EMBL" id="LT598653">
    <property type="protein sequence ID" value="SBV32370.1"/>
    <property type="molecule type" value="Genomic_DNA"/>
</dbReference>
<feature type="domain" description="HAMP" evidence="13">
    <location>
        <begin position="174"/>
        <end position="226"/>
    </location>
</feature>
<dbReference type="InterPro" id="IPR003660">
    <property type="entry name" value="HAMP_dom"/>
</dbReference>
<keyword evidence="9" id="KW-0902">Two-component regulatory system</keyword>
<accession>A0A1Y5PQY3</accession>
<dbReference type="KEGG" id="sphu:SPPYR_1250"/>
<keyword evidence="7 14" id="KW-0418">Kinase</keyword>
<dbReference type="GO" id="GO:0000155">
    <property type="term" value="F:phosphorelay sensor kinase activity"/>
    <property type="evidence" value="ECO:0007669"/>
    <property type="project" value="InterPro"/>
</dbReference>
<gene>
    <name evidence="14" type="ORF">SPPYR_1250</name>
</gene>
<evidence type="ECO:0000256" key="2">
    <source>
        <dbReference type="ARBA" id="ARBA00004370"/>
    </source>
</evidence>
<reference evidence="14" key="1">
    <citation type="submission" date="2016-03" db="EMBL/GenBank/DDBJ databases">
        <authorList>
            <person name="Ploux O."/>
        </authorList>
    </citation>
    <scope>NUCLEOTIDE SEQUENCE</scope>
    <source>
        <strain evidence="14">UC10</strain>
    </source>
</reference>
<dbReference type="PANTHER" id="PTHR45436">
    <property type="entry name" value="SENSOR HISTIDINE KINASE YKOH"/>
    <property type="match status" value="1"/>
</dbReference>
<keyword evidence="6 11" id="KW-0812">Transmembrane</keyword>
<dbReference type="SUPFAM" id="SSF47384">
    <property type="entry name" value="Homodimeric domain of signal transducing histidine kinase"/>
    <property type="match status" value="1"/>
</dbReference>
<evidence type="ECO:0000256" key="6">
    <source>
        <dbReference type="ARBA" id="ARBA00022692"/>
    </source>
</evidence>
<dbReference type="CDD" id="cd00082">
    <property type="entry name" value="HisKA"/>
    <property type="match status" value="1"/>
</dbReference>
<evidence type="ECO:0000256" key="1">
    <source>
        <dbReference type="ARBA" id="ARBA00000085"/>
    </source>
</evidence>
<dbReference type="InterPro" id="IPR005467">
    <property type="entry name" value="His_kinase_dom"/>
</dbReference>
<dbReference type="PRINTS" id="PR00344">
    <property type="entry name" value="BCTRLSENSOR"/>
</dbReference>
<keyword evidence="4" id="KW-0597">Phosphoprotein</keyword>
<sequence length="459" mass="48992">MILGMGFPLAALALLLGVGGAVTINEVVEGVNDRLLGASARAIAETLALENEEVTLDLPASALGMLENDARDNVYYSVWANGELLTGYPDLPRVSDPPNDDGEMVFQYADYRDYRIRIAAVARKVPRIDRPVIVEVAETLEARHALRDRMLVALAILELLLIAVSLGLLPLAVRWGLAPLKRVLSAMGTRREADFTPLPLDYVPVELRGLVDAFNGLLGRLDAAMQGIRRFTADASHQMRTPLSILRAHVAALRSAKLSAGTAQQSLDDIEAATGRLQRLLTQLLALARADGARDGGPDLRARVDLVEIARAASVEHARLAVKTGVDLHFEATDQAVAVLSQPDLAGELIGNLIDNAIRYNRDRGTVTVTVRDDGAVIIEDEGPGIPAEARATAFERFGRLAPDREREGSGLGLAIVHALAGSLGATVELADRGALPGLRVTVGFPVPSAEKRGSDAIL</sequence>
<feature type="transmembrane region" description="Helical" evidence="11">
    <location>
        <begin position="150"/>
        <end position="173"/>
    </location>
</feature>
<dbReference type="Gene3D" id="3.30.565.10">
    <property type="entry name" value="Histidine kinase-like ATPase, C-terminal domain"/>
    <property type="match status" value="1"/>
</dbReference>
<dbReference type="InterPro" id="IPR036097">
    <property type="entry name" value="HisK_dim/P_sf"/>
</dbReference>
<dbReference type="PANTHER" id="PTHR45436:SF1">
    <property type="entry name" value="SENSOR PROTEIN QSEC"/>
    <property type="match status" value="1"/>
</dbReference>
<dbReference type="InterPro" id="IPR036890">
    <property type="entry name" value="HATPase_C_sf"/>
</dbReference>
<keyword evidence="10 11" id="KW-0472">Membrane</keyword>
<dbReference type="Gene3D" id="1.10.287.130">
    <property type="match status" value="1"/>
</dbReference>
<evidence type="ECO:0000313" key="14">
    <source>
        <dbReference type="EMBL" id="SBV32370.1"/>
    </source>
</evidence>
<name>A0A1Y5PQY3_9SPHN</name>
<feature type="domain" description="Histidine kinase" evidence="12">
    <location>
        <begin position="234"/>
        <end position="449"/>
    </location>
</feature>
<evidence type="ECO:0000256" key="3">
    <source>
        <dbReference type="ARBA" id="ARBA00012438"/>
    </source>
</evidence>
<dbReference type="Pfam" id="PF08521">
    <property type="entry name" value="2CSK_N"/>
    <property type="match status" value="1"/>
</dbReference>
<dbReference type="EC" id="2.7.13.3" evidence="3"/>
<protein>
    <recommendedName>
        <fullName evidence="3">histidine kinase</fullName>
        <ecNumber evidence="3">2.7.13.3</ecNumber>
    </recommendedName>
</protein>
<dbReference type="InterPro" id="IPR050428">
    <property type="entry name" value="TCS_sensor_his_kinase"/>
</dbReference>
<dbReference type="InterPro" id="IPR013727">
    <property type="entry name" value="2CSK_N"/>
</dbReference>
<evidence type="ECO:0000256" key="11">
    <source>
        <dbReference type="SAM" id="Phobius"/>
    </source>
</evidence>
<dbReference type="InterPro" id="IPR003594">
    <property type="entry name" value="HATPase_dom"/>
</dbReference>
<dbReference type="CDD" id="cd00075">
    <property type="entry name" value="HATPase"/>
    <property type="match status" value="1"/>
</dbReference>
<dbReference type="PROSITE" id="PS50109">
    <property type="entry name" value="HIS_KIN"/>
    <property type="match status" value="1"/>
</dbReference>
<comment type="subcellular location">
    <subcellularLocation>
        <location evidence="2">Membrane</location>
    </subcellularLocation>
</comment>
<dbReference type="AlphaFoldDB" id="A0A1Y5PQY3"/>
<dbReference type="SMART" id="SM00387">
    <property type="entry name" value="HATPase_c"/>
    <property type="match status" value="1"/>
</dbReference>
<comment type="catalytic activity">
    <reaction evidence="1">
        <text>ATP + protein L-histidine = ADP + protein N-phospho-L-histidine.</text>
        <dbReference type="EC" id="2.7.13.3"/>
    </reaction>
</comment>
<evidence type="ECO:0000256" key="8">
    <source>
        <dbReference type="ARBA" id="ARBA00022989"/>
    </source>
</evidence>
<evidence type="ECO:0000256" key="10">
    <source>
        <dbReference type="ARBA" id="ARBA00023136"/>
    </source>
</evidence>
<dbReference type="SMART" id="SM00388">
    <property type="entry name" value="HisKA"/>
    <property type="match status" value="1"/>
</dbReference>
<evidence type="ECO:0000256" key="7">
    <source>
        <dbReference type="ARBA" id="ARBA00022777"/>
    </source>
</evidence>
<dbReference type="GO" id="GO:0005886">
    <property type="term" value="C:plasma membrane"/>
    <property type="evidence" value="ECO:0007669"/>
    <property type="project" value="TreeGrafter"/>
</dbReference>
<keyword evidence="5" id="KW-0808">Transferase</keyword>
<dbReference type="Pfam" id="PF00512">
    <property type="entry name" value="HisKA"/>
    <property type="match status" value="1"/>
</dbReference>
<keyword evidence="8 11" id="KW-1133">Transmembrane helix</keyword>
<dbReference type="RefSeq" id="WP_295325317.1">
    <property type="nucleotide sequence ID" value="NZ_LT598653.1"/>
</dbReference>